<evidence type="ECO:0000313" key="4">
    <source>
        <dbReference type="Proteomes" id="UP000250086"/>
    </source>
</evidence>
<reference evidence="3 4" key="1">
    <citation type="submission" date="2018-06" db="EMBL/GenBank/DDBJ databases">
        <authorList>
            <consortium name="Pathogen Informatics"/>
            <person name="Doyle S."/>
        </authorList>
    </citation>
    <scope>NUCLEOTIDE SEQUENCE [LARGE SCALE GENOMIC DNA]</scope>
    <source>
        <strain evidence="3 4">NCTC13093</strain>
    </source>
</reference>
<keyword evidence="4" id="KW-1185">Reference proteome</keyword>
<dbReference type="AlphaFoldDB" id="A0A2X0WVP7"/>
<name>A0A2X0WVP7_9GAMM</name>
<dbReference type="Pfam" id="PF01370">
    <property type="entry name" value="Epimerase"/>
    <property type="match status" value="1"/>
</dbReference>
<gene>
    <name evidence="3" type="ORF">NCTC13093_01968</name>
</gene>
<dbReference type="EMBL" id="UAPV01000001">
    <property type="protein sequence ID" value="SPT70552.1"/>
    <property type="molecule type" value="Genomic_DNA"/>
</dbReference>
<evidence type="ECO:0000313" key="3">
    <source>
        <dbReference type="EMBL" id="SPT70552.1"/>
    </source>
</evidence>
<evidence type="ECO:0000259" key="2">
    <source>
        <dbReference type="Pfam" id="PF01370"/>
    </source>
</evidence>
<dbReference type="Proteomes" id="UP000250086">
    <property type="component" value="Unassembled WGS sequence"/>
</dbReference>
<feature type="domain" description="NAD-dependent epimerase/dehydratase" evidence="2">
    <location>
        <begin position="1"/>
        <end position="254"/>
    </location>
</feature>
<dbReference type="InterPro" id="IPR001509">
    <property type="entry name" value="Epimerase_deHydtase"/>
</dbReference>
<dbReference type="RefSeq" id="WP_113744613.1">
    <property type="nucleotide sequence ID" value="NZ_UAPV01000001.1"/>
</dbReference>
<evidence type="ECO:0000256" key="1">
    <source>
        <dbReference type="ARBA" id="ARBA00023027"/>
    </source>
</evidence>
<dbReference type="SUPFAM" id="SSF51735">
    <property type="entry name" value="NAD(P)-binding Rossmann-fold domains"/>
    <property type="match status" value="1"/>
</dbReference>
<accession>A0A2X0WVP7</accession>
<keyword evidence="1" id="KW-0520">NAD</keyword>
<sequence>MTGAAGFIGFNLCKAFLDKGYKVIGIDNLNSFIYSARYKYNRLKTLGFRVDDLEKGNVISIDDMEFHRLDVEDAPAIRALILDGDFDCIVHAASLGSVALADKSPYAYIKATTLGFLNIIDAIRESSTQPSFMYLSDIVATNFAYNGQGYNHNGTRFSIYASGKAMEHCLSASYAKTHDLYIKAFNLCEIYGPYDRPDSYLYSICTDVFNNEDSRQSDEKADLVFIDDVTDFIVKIMESTGRTDGGGVFEQYNICSGKTVSRRNMLKAVHNIIVSLDNDEKIGTNVIEYDKVSHDFEPSEAITDFVAATDFIDGFVNVFKRYIDKS</sequence>
<dbReference type="Gene3D" id="3.40.50.720">
    <property type="entry name" value="NAD(P)-binding Rossmann-like Domain"/>
    <property type="match status" value="1"/>
</dbReference>
<protein>
    <submittedName>
        <fullName evidence="3">UDP-galactose-4-epimerase</fullName>
    </submittedName>
</protein>
<dbReference type="InterPro" id="IPR036291">
    <property type="entry name" value="NAD(P)-bd_dom_sf"/>
</dbReference>
<organism evidence="3 4">
    <name type="scientific">Anaerobiospirillum thomasii</name>
    <dbReference type="NCBI Taxonomy" id="179995"/>
    <lineage>
        <taxon>Bacteria</taxon>
        <taxon>Pseudomonadati</taxon>
        <taxon>Pseudomonadota</taxon>
        <taxon>Gammaproteobacteria</taxon>
        <taxon>Aeromonadales</taxon>
        <taxon>Succinivibrionaceae</taxon>
        <taxon>Anaerobiospirillum</taxon>
    </lineage>
</organism>
<proteinExistence type="predicted"/>
<dbReference type="PANTHER" id="PTHR43574">
    <property type="entry name" value="EPIMERASE-RELATED"/>
    <property type="match status" value="1"/>
</dbReference>